<dbReference type="EnsemblPlants" id="HORVU.MOREX.r3.6HG0555430.1">
    <property type="protein sequence ID" value="HORVU.MOREX.r3.6HG0555430.1"/>
    <property type="gene ID" value="HORVU.MOREX.r3.6HG0555430"/>
</dbReference>
<dbReference type="Gene3D" id="3.60.10.10">
    <property type="entry name" value="Endonuclease/exonuclease/phosphatase"/>
    <property type="match status" value="1"/>
</dbReference>
<evidence type="ECO:0000313" key="4">
    <source>
        <dbReference type="Proteomes" id="UP000011116"/>
    </source>
</evidence>
<dbReference type="Pfam" id="PF03372">
    <property type="entry name" value="Exo_endo_phos"/>
    <property type="match status" value="1"/>
</dbReference>
<accession>A0A8I6YH81</accession>
<dbReference type="GO" id="GO:0003824">
    <property type="term" value="F:catalytic activity"/>
    <property type="evidence" value="ECO:0007669"/>
    <property type="project" value="InterPro"/>
</dbReference>
<reference evidence="3" key="3">
    <citation type="submission" date="2022-01" db="UniProtKB">
        <authorList>
            <consortium name="EnsemblPlants"/>
        </authorList>
    </citation>
    <scope>IDENTIFICATION</scope>
    <source>
        <strain evidence="3">subsp. vulgare</strain>
    </source>
</reference>
<evidence type="ECO:0000256" key="1">
    <source>
        <dbReference type="SAM" id="MobiDB-lite"/>
    </source>
</evidence>
<dbReference type="Gramene" id="HORVU.MOREX.r2.6HG0461400.1">
    <property type="protein sequence ID" value="HORVU.MOREX.r2.6HG0461400.1"/>
    <property type="gene ID" value="HORVU.MOREX.r2.6HG0461400"/>
</dbReference>
<feature type="domain" description="Endonuclease/exonuclease/phosphatase" evidence="2">
    <location>
        <begin position="96"/>
        <end position="235"/>
    </location>
</feature>
<protein>
    <recommendedName>
        <fullName evidence="2">Endonuclease/exonuclease/phosphatase domain-containing protein</fullName>
    </recommendedName>
</protein>
<keyword evidence="4" id="KW-1185">Reference proteome</keyword>
<dbReference type="PANTHER" id="PTHR47510">
    <property type="entry name" value="REVERSE TRANSCRIPTASE DOMAIN-CONTAINING PROTEIN"/>
    <property type="match status" value="1"/>
</dbReference>
<evidence type="ECO:0000313" key="3">
    <source>
        <dbReference type="EnsemblPlants" id="HORVU.MOREX.r3.6HG0555430.1"/>
    </source>
</evidence>
<proteinExistence type="predicted"/>
<dbReference type="SUPFAM" id="SSF56219">
    <property type="entry name" value="DNase I-like"/>
    <property type="match status" value="1"/>
</dbReference>
<dbReference type="Proteomes" id="UP000011116">
    <property type="component" value="Chromosome 6H"/>
</dbReference>
<sequence length="475" mass="54034">MKPKGNSLGRNPLSDAPHRNPGVVSNGQGSSHHPLGGAPYLDLDTMISEQGLGRHILSGALHRCPGVVKNEQGSSHLTRRVRRVRKLAEPRRIRLGSWNVGSLTGKLRELVDTAVRRRVDVLCVQETKWKGQKAKEVEDTGFKLWFTGTTSNKNGVGILVNKSLRGGVVDVKRQGDRMILVKMVVGDLVLNVISAYAPQVGHNESTEREFWEGLEDLVRRVPIGENLFIGGDLNGHVGTSNTAIPGESVVPQHKLVVADFRFRIRVQRDKRAKVARTKWWKLKGEASQAFRERVIKEGPWEEGRDANLMWTSMATFLRKVAVEEFGVTKGSRREAKDTWWWNDEVQKVIREKKDCFRCLYLDRSAANMEKYKVAKKAAKRAVSEARGRAYEDLYQRLNTKEGERDIYKMAKIRERKTRDVGEVKCIKDGDDQLLVKDEAIKRRWREYFDNLYNGEVDSSTIELDDSFDDTSMCFV</sequence>
<dbReference type="InterPro" id="IPR036691">
    <property type="entry name" value="Endo/exonu/phosph_ase_sf"/>
</dbReference>
<reference evidence="3" key="2">
    <citation type="submission" date="2020-10" db="EMBL/GenBank/DDBJ databases">
        <authorList>
            <person name="Scholz U."/>
            <person name="Mascher M."/>
            <person name="Fiebig A."/>
        </authorList>
    </citation>
    <scope>NUCLEOTIDE SEQUENCE [LARGE SCALE GENOMIC DNA]</scope>
    <source>
        <strain evidence="3">cv. Morex</strain>
    </source>
</reference>
<dbReference type="Gramene" id="HORVU.MOREX.r3.6HG0555430.1">
    <property type="protein sequence ID" value="HORVU.MOREX.r3.6HG0555430.1"/>
    <property type="gene ID" value="HORVU.MOREX.r3.6HG0555430"/>
</dbReference>
<dbReference type="CDD" id="cd09076">
    <property type="entry name" value="L1-EN"/>
    <property type="match status" value="1"/>
</dbReference>
<evidence type="ECO:0000259" key="2">
    <source>
        <dbReference type="Pfam" id="PF03372"/>
    </source>
</evidence>
<dbReference type="AlphaFoldDB" id="A0A8I6YH81"/>
<organism evidence="3 4">
    <name type="scientific">Hordeum vulgare subsp. vulgare</name>
    <name type="common">Domesticated barley</name>
    <dbReference type="NCBI Taxonomy" id="112509"/>
    <lineage>
        <taxon>Eukaryota</taxon>
        <taxon>Viridiplantae</taxon>
        <taxon>Streptophyta</taxon>
        <taxon>Embryophyta</taxon>
        <taxon>Tracheophyta</taxon>
        <taxon>Spermatophyta</taxon>
        <taxon>Magnoliopsida</taxon>
        <taxon>Liliopsida</taxon>
        <taxon>Poales</taxon>
        <taxon>Poaceae</taxon>
        <taxon>BOP clade</taxon>
        <taxon>Pooideae</taxon>
        <taxon>Triticodae</taxon>
        <taxon>Triticeae</taxon>
        <taxon>Hordeinae</taxon>
        <taxon>Hordeum</taxon>
    </lineage>
</organism>
<dbReference type="SMR" id="A0A8I6YH81"/>
<feature type="region of interest" description="Disordered" evidence="1">
    <location>
        <begin position="1"/>
        <end position="37"/>
    </location>
</feature>
<name>A0A8I6YH81_HORVV</name>
<reference evidence="4" key="1">
    <citation type="journal article" date="2012" name="Nature">
        <title>A physical, genetic and functional sequence assembly of the barley genome.</title>
        <authorList>
            <consortium name="The International Barley Genome Sequencing Consortium"/>
            <person name="Mayer K.F."/>
            <person name="Waugh R."/>
            <person name="Brown J.W."/>
            <person name="Schulman A."/>
            <person name="Langridge P."/>
            <person name="Platzer M."/>
            <person name="Fincher G.B."/>
            <person name="Muehlbauer G.J."/>
            <person name="Sato K."/>
            <person name="Close T.J."/>
            <person name="Wise R.P."/>
            <person name="Stein N."/>
        </authorList>
    </citation>
    <scope>NUCLEOTIDE SEQUENCE [LARGE SCALE GENOMIC DNA]</scope>
    <source>
        <strain evidence="4">cv. Morex</strain>
    </source>
</reference>
<dbReference type="PANTHER" id="PTHR47510:SF3">
    <property type="entry name" value="ENDO_EXONUCLEASE_PHOSPHATASE DOMAIN-CONTAINING PROTEIN"/>
    <property type="match status" value="1"/>
</dbReference>
<dbReference type="InterPro" id="IPR005135">
    <property type="entry name" value="Endo/exonuclease/phosphatase"/>
</dbReference>